<dbReference type="Proteomes" id="UP001594351">
    <property type="component" value="Unassembled WGS sequence"/>
</dbReference>
<organism evidence="2 3">
    <name type="scientific">candidate division CSSED10-310 bacterium</name>
    <dbReference type="NCBI Taxonomy" id="2855610"/>
    <lineage>
        <taxon>Bacteria</taxon>
        <taxon>Bacteria division CSSED10-310</taxon>
    </lineage>
</organism>
<name>A0ABV6YXP5_UNCC1</name>
<dbReference type="InterPro" id="IPR043129">
    <property type="entry name" value="ATPase_NBD"/>
</dbReference>
<dbReference type="CDD" id="cd24035">
    <property type="entry name" value="ASKHA_NBD_O66634-like_rpt2"/>
    <property type="match status" value="1"/>
</dbReference>
<accession>A0ABV6YXP5</accession>
<dbReference type="PANTHER" id="PTHR32329:SF5">
    <property type="entry name" value="ACTIVATOR OF 2-HYDROXYACYL-COA DEHYDRATASE"/>
    <property type="match status" value="1"/>
</dbReference>
<dbReference type="InterPro" id="IPR051805">
    <property type="entry name" value="Dehydratase_Activator_Redct"/>
</dbReference>
<protein>
    <submittedName>
        <fullName evidence="2">BadF/BadG/BcrA/BcrD ATPase family protein</fullName>
    </submittedName>
</protein>
<evidence type="ECO:0000313" key="3">
    <source>
        <dbReference type="Proteomes" id="UP001594351"/>
    </source>
</evidence>
<dbReference type="PANTHER" id="PTHR32329">
    <property type="entry name" value="BIFUNCTIONAL PROTEIN [INCLUDES 2-HYDROXYACYL-COA DEHYDRATASE (N-TER) AND ITS ACTIVATOR DOMAIN (C_TERM)-RELATED"/>
    <property type="match status" value="1"/>
</dbReference>
<reference evidence="2 3" key="1">
    <citation type="submission" date="2024-09" db="EMBL/GenBank/DDBJ databases">
        <title>Laminarin stimulates single cell rates of sulfate reduction while oxygen inhibits transcriptomic activity in coastal marine sediment.</title>
        <authorList>
            <person name="Lindsay M."/>
            <person name="Orcutt B."/>
            <person name="Emerson D."/>
            <person name="Stepanauskas R."/>
            <person name="D'Angelo T."/>
        </authorList>
    </citation>
    <scope>NUCLEOTIDE SEQUENCE [LARGE SCALE GENOMIC DNA]</scope>
    <source>
        <strain evidence="2">SAG AM-311-K15</strain>
    </source>
</reference>
<feature type="domain" description="HTH cro/C1-type" evidence="1">
    <location>
        <begin position="130"/>
        <end position="163"/>
    </location>
</feature>
<comment type="caution">
    <text evidence="2">The sequence shown here is derived from an EMBL/GenBank/DDBJ whole genome shotgun (WGS) entry which is preliminary data.</text>
</comment>
<dbReference type="Gene3D" id="3.30.420.40">
    <property type="match status" value="4"/>
</dbReference>
<dbReference type="Pfam" id="PF01869">
    <property type="entry name" value="BcrAD_BadFG"/>
    <property type="match status" value="2"/>
</dbReference>
<keyword evidence="3" id="KW-1185">Reference proteome</keyword>
<dbReference type="PROSITE" id="PS50943">
    <property type="entry name" value="HTH_CROC1"/>
    <property type="match status" value="1"/>
</dbReference>
<dbReference type="EMBL" id="JBHPBY010000139">
    <property type="protein sequence ID" value="MFC1850971.1"/>
    <property type="molecule type" value="Genomic_DNA"/>
</dbReference>
<dbReference type="InterPro" id="IPR001387">
    <property type="entry name" value="Cro/C1-type_HTH"/>
</dbReference>
<proteinExistence type="predicted"/>
<dbReference type="Pfam" id="PF09989">
    <property type="entry name" value="DUF2229"/>
    <property type="match status" value="1"/>
</dbReference>
<evidence type="ECO:0000313" key="2">
    <source>
        <dbReference type="EMBL" id="MFC1850971.1"/>
    </source>
</evidence>
<dbReference type="InterPro" id="IPR018709">
    <property type="entry name" value="CoA_activase_DUF2229"/>
</dbReference>
<sequence length="1435" mass="158281">MKGRIAGCDIGKASISFVTARIQENGSLLFEDMEYTLHQGKPFELFQKWYIEKDVSNCLALGATGVYADELRSPVLVLPEDACQEAALEMESDLECALNLISVGARGYSVLTRQPLNPNHDRGEQLHPVKPTYQYIENDKCSSGTGENMLKIANRFGLSIEEADQLALVAEASVPITARCSVFTKSEMTHYANQGKPTDNLFKGYFESVARNTKALLARNQVDGPYLLIGGCARIRSFVTFLELQLGKKVRFPDHYLSFEARGAVALSAEQVSNSFFPSLPQNPRDIIQSQKRLFRVLAPASDWQKRVTIMERQETPADWASQPAILGLDLGSTGAKAVLTAIDSGQTLLDVYDRTSGNPVAASHRLIKAIRDQGEPDIRAIGITGSGRYAVATLIQAVYPQCERIVILNEIVAHATAAVFCDRDDGQDLSVIEIGGQDAKYIRLSGGRIIESDMNKACSAGTGSFLEEQALCYDISDMQQFIQLAQSAQRPPDLGLMCTVYVAEAASQALKDGFNLADIFGGFQYSIIHNYLNRVMGQRTLGKKIFFQGKPASNPSLAWTLAAVTDREIIVPPNPGAMGAWGIGLITRDRIGIPELALSPRLELSEIMQAKITARSEFQCRDPKCSTLCPIERTTVMVGTEEKVTLSGGACPKFEVSSITNPKLAKETPNPFEFRAQLLTAFETKIQNRPVVAIPQTGPISGYIPWLATFIKALGFSIKLLTSDAKSLACGEQMCNSFDSCGPAKITHALCDTDAPFLFFPKILDIGDREGPGGQTCVTEQAMPEIIQSSLQSRGRSVSVIRPKLSFRKGLDRENLTRAFKIVASFLKVKQDLNVSFSRISRAAQQASQAQQEYELALRGSGMEALHYGRAHKIPLVLVCGPLHVIHDQAINASIPNLLRQNGALAIPMDCFPIESGTARMERVYWGDSNRMVRAAVSARDEKDVFPLMLSSFGCGPSSFTEQIFQSLLAGYPHTILESDGHGGTAGFVTRIQAFLQSVRQTMKQETCSQIPENQEYISYADRAAVNKPFMDRSVRYVFLSGADYLGDIFAAVYRSFGYDAVAARPLSGDNFACGKRDCSGKECLSYQMLWGAYREYLENNPPQKETRLVQLTGQMCRAGVFAIKDRISVSKMGLGDQVSVIPLRIAGGLGMTLKVWTGLTALDIMRQLYLYHLAVETKPGEVLELYHHYGDQILALAAQPARDGVIFPAQLGWKWISLQRLLKQAASDFAQIADNNGNSDSLRTVFVSGDLLTKANDFASGGIFQHLSRKGIRFVYEPVCDFLEFLALKQPHLLFGRGDHPIRNKIFKINMAAIRKELYSLVRAKHPWLPLPEVGTILKKSDQFLDTATNGGAVLAVGSVLHHWQKNLYDGVLMTSCWGCDNGLIEESLLRHHKEIPFLFYYDDGTPLDERRINSFAFRLHRTAPKGIHELND</sequence>
<evidence type="ECO:0000259" key="1">
    <source>
        <dbReference type="PROSITE" id="PS50943"/>
    </source>
</evidence>
<dbReference type="SUPFAM" id="SSF53067">
    <property type="entry name" value="Actin-like ATPase domain"/>
    <property type="match status" value="2"/>
</dbReference>
<gene>
    <name evidence="2" type="ORF">ACFL27_12325</name>
</gene>
<dbReference type="InterPro" id="IPR002731">
    <property type="entry name" value="ATPase_BadF"/>
</dbReference>